<dbReference type="AlphaFoldDB" id="A0A399D2J2"/>
<dbReference type="InterPro" id="IPR036691">
    <property type="entry name" value="Endo/exonu/phosph_ase_sf"/>
</dbReference>
<evidence type="ECO:0000313" key="3">
    <source>
        <dbReference type="EMBL" id="RIH64901.1"/>
    </source>
</evidence>
<dbReference type="CDD" id="cd09083">
    <property type="entry name" value="EEP-1"/>
    <property type="match status" value="1"/>
</dbReference>
<dbReference type="GO" id="GO:0004519">
    <property type="term" value="F:endonuclease activity"/>
    <property type="evidence" value="ECO:0007669"/>
    <property type="project" value="UniProtKB-KW"/>
</dbReference>
<evidence type="ECO:0000256" key="1">
    <source>
        <dbReference type="SAM" id="Phobius"/>
    </source>
</evidence>
<dbReference type="PANTHER" id="PTHR12121">
    <property type="entry name" value="CARBON CATABOLITE REPRESSOR PROTEIN 4"/>
    <property type="match status" value="1"/>
</dbReference>
<feature type="transmembrane region" description="Helical" evidence="1">
    <location>
        <begin position="7"/>
        <end position="29"/>
    </location>
</feature>
<organism evidence="3 4">
    <name type="scientific">Mariniphaga sediminis</name>
    <dbReference type="NCBI Taxonomy" id="1628158"/>
    <lineage>
        <taxon>Bacteria</taxon>
        <taxon>Pseudomonadati</taxon>
        <taxon>Bacteroidota</taxon>
        <taxon>Bacteroidia</taxon>
        <taxon>Marinilabiliales</taxon>
        <taxon>Prolixibacteraceae</taxon>
        <taxon>Mariniphaga</taxon>
    </lineage>
</organism>
<sequence>MHRTKQFYILQIIIMNKIILYLLFPAMLWQGSEIYAQKRNTDLGIAVMSFNIRNSNAKDDLNSWENRRNWVGDLIHFYQPDLIGLQEVLHLQLGDLLERLPEYGYIGVARNDGKTEGEYSPIFYNKKRFELIKSATFWLAEDTEKPNKSWGATYRIVTWGQLKDKNTGDYFFLFNTHFDNREKAREESARLLLEKVGQIAGSQPAIITGDFNSNSQSIPYQILTERKGKKGFWDTRLLAKSWYGPLWTFHSFGKVPVESREQIDYIFSNRKVTVEQYVSISEQRGEVFPSDHLPILVRIQF</sequence>
<name>A0A399D2J2_9BACT</name>
<gene>
    <name evidence="3" type="ORF">D1164_12745</name>
</gene>
<dbReference type="EMBL" id="QWET01000008">
    <property type="protein sequence ID" value="RIH64901.1"/>
    <property type="molecule type" value="Genomic_DNA"/>
</dbReference>
<keyword evidence="3" id="KW-0255">Endonuclease</keyword>
<dbReference type="InterPro" id="IPR050410">
    <property type="entry name" value="CCR4/nocturin_mRNA_transcr"/>
</dbReference>
<keyword evidence="1" id="KW-0812">Transmembrane</keyword>
<dbReference type="InterPro" id="IPR005135">
    <property type="entry name" value="Endo/exonuclease/phosphatase"/>
</dbReference>
<dbReference type="Proteomes" id="UP000266441">
    <property type="component" value="Unassembled WGS sequence"/>
</dbReference>
<keyword evidence="4" id="KW-1185">Reference proteome</keyword>
<dbReference type="OrthoDB" id="9793162at2"/>
<dbReference type="PANTHER" id="PTHR12121:SF36">
    <property type="entry name" value="ENDONUCLEASE_EXONUCLEASE_PHOSPHATASE DOMAIN-CONTAINING PROTEIN"/>
    <property type="match status" value="1"/>
</dbReference>
<dbReference type="GO" id="GO:0000175">
    <property type="term" value="F:3'-5'-RNA exonuclease activity"/>
    <property type="evidence" value="ECO:0007669"/>
    <property type="project" value="TreeGrafter"/>
</dbReference>
<dbReference type="SUPFAM" id="SSF56219">
    <property type="entry name" value="DNase I-like"/>
    <property type="match status" value="1"/>
</dbReference>
<dbReference type="RefSeq" id="WP_119350366.1">
    <property type="nucleotide sequence ID" value="NZ_QWET01000008.1"/>
</dbReference>
<dbReference type="Gene3D" id="3.60.10.10">
    <property type="entry name" value="Endonuclease/exonuclease/phosphatase"/>
    <property type="match status" value="1"/>
</dbReference>
<evidence type="ECO:0000259" key="2">
    <source>
        <dbReference type="Pfam" id="PF03372"/>
    </source>
</evidence>
<keyword evidence="1" id="KW-1133">Transmembrane helix</keyword>
<protein>
    <submittedName>
        <fullName evidence="3">Endonuclease/exonuclease/phosphatase family protein</fullName>
    </submittedName>
</protein>
<keyword evidence="3" id="KW-0540">Nuclease</keyword>
<keyword evidence="3" id="KW-0378">Hydrolase</keyword>
<proteinExistence type="predicted"/>
<accession>A0A399D2J2</accession>
<keyword evidence="3" id="KW-0269">Exonuclease</keyword>
<keyword evidence="1" id="KW-0472">Membrane</keyword>
<dbReference type="Pfam" id="PF03372">
    <property type="entry name" value="Exo_endo_phos"/>
    <property type="match status" value="1"/>
</dbReference>
<reference evidence="3 4" key="1">
    <citation type="journal article" date="2015" name="Int. J. Syst. Evol. Microbiol.">
        <title>Mariniphaga sediminis sp. nov., isolated from coastal sediment.</title>
        <authorList>
            <person name="Wang F.Q."/>
            <person name="Shen Q.Y."/>
            <person name="Chen G.J."/>
            <person name="Du Z.J."/>
        </authorList>
    </citation>
    <scope>NUCLEOTIDE SEQUENCE [LARGE SCALE GENOMIC DNA]</scope>
    <source>
        <strain evidence="3 4">SY21</strain>
    </source>
</reference>
<evidence type="ECO:0000313" key="4">
    <source>
        <dbReference type="Proteomes" id="UP000266441"/>
    </source>
</evidence>
<comment type="caution">
    <text evidence="3">The sequence shown here is derived from an EMBL/GenBank/DDBJ whole genome shotgun (WGS) entry which is preliminary data.</text>
</comment>
<feature type="domain" description="Endonuclease/exonuclease/phosphatase" evidence="2">
    <location>
        <begin position="48"/>
        <end position="292"/>
    </location>
</feature>